<feature type="compositionally biased region" description="Polar residues" evidence="2">
    <location>
        <begin position="288"/>
        <end position="304"/>
    </location>
</feature>
<gene>
    <name evidence="3" type="ORF">IL334_002791</name>
</gene>
<feature type="coiled-coil region" evidence="1">
    <location>
        <begin position="413"/>
        <end position="471"/>
    </location>
</feature>
<feature type="compositionally biased region" description="Polar residues" evidence="2">
    <location>
        <begin position="250"/>
        <end position="267"/>
    </location>
</feature>
<keyword evidence="4" id="KW-1185">Reference proteome</keyword>
<evidence type="ECO:0000256" key="1">
    <source>
        <dbReference type="SAM" id="Coils"/>
    </source>
</evidence>
<sequence>MSIFSSKEVPKGPNDPMKDASQSSSGAERIVVQHMAKTTAGPPFFSPIFARHHPAISTQSTPSKPDIGPSKPANNHVCTAQCRRFATSEEMVQCGIIALPVSAYESKAKFGNETPGNTRTVIAMKERFVKDQLNPSVKWYHHNDYCDGYPCRGDIFFCSTLNRCFYKERCVKHYAMRSRERCIPFNDGLDLSPAAAASSSSSSSHQEARVPPPFADIRLQESSNKRHSTIPDDPAPIKRSRIDEQEDRPTSQLEAAASISSNQNTTPPSEPKTYLRFNLSRKDIPEPGSQNQVHPEQTLLTPSTGFDRLSPPQQNEQDRQTERSASPNPGEGDAGNDEIVAMWKGMYTQTKGELDATTVRLLQVQDDLVEEKERRVELEKARRVSGNTFPVYTKDKEENMRLKKQLDEGKRSVAQLSQHLNLAHDELRQLKDTVEKLHIEREAWKDEFDNMEKERQELNRARREISELYAELGPRFEAFMGRRNYLPEDDNYHAKTGPHTEGRLSHSTSITQQFPSTCDVRLTSINMYAR</sequence>
<evidence type="ECO:0000313" key="3">
    <source>
        <dbReference type="EMBL" id="WRT65840.1"/>
    </source>
</evidence>
<evidence type="ECO:0000313" key="4">
    <source>
        <dbReference type="Proteomes" id="UP001329825"/>
    </source>
</evidence>
<dbReference type="EMBL" id="CP141883">
    <property type="protein sequence ID" value="WRT65840.1"/>
    <property type="molecule type" value="Genomic_DNA"/>
</dbReference>
<evidence type="ECO:0000256" key="2">
    <source>
        <dbReference type="SAM" id="MobiDB-lite"/>
    </source>
</evidence>
<feature type="region of interest" description="Disordered" evidence="2">
    <location>
        <begin position="490"/>
        <end position="510"/>
    </location>
</feature>
<keyword evidence="1" id="KW-0175">Coiled coil</keyword>
<feature type="region of interest" description="Disordered" evidence="2">
    <location>
        <begin position="219"/>
        <end position="336"/>
    </location>
</feature>
<name>A0ABZ1CXE4_9TREE</name>
<feature type="compositionally biased region" description="Basic and acidic residues" evidence="2">
    <location>
        <begin position="490"/>
        <end position="504"/>
    </location>
</feature>
<proteinExistence type="predicted"/>
<feature type="region of interest" description="Disordered" evidence="2">
    <location>
        <begin position="1"/>
        <end position="28"/>
    </location>
</feature>
<dbReference type="GeneID" id="87954922"/>
<dbReference type="RefSeq" id="XP_062790580.1">
    <property type="nucleotide sequence ID" value="XM_062934529.1"/>
</dbReference>
<protein>
    <submittedName>
        <fullName evidence="3">Uncharacterized protein</fullName>
    </submittedName>
</protein>
<organism evidence="3 4">
    <name type="scientific">Kwoniella shivajii</name>
    <dbReference type="NCBI Taxonomy" id="564305"/>
    <lineage>
        <taxon>Eukaryota</taxon>
        <taxon>Fungi</taxon>
        <taxon>Dikarya</taxon>
        <taxon>Basidiomycota</taxon>
        <taxon>Agaricomycotina</taxon>
        <taxon>Tremellomycetes</taxon>
        <taxon>Tremellales</taxon>
        <taxon>Cryptococcaceae</taxon>
        <taxon>Kwoniella</taxon>
    </lineage>
</organism>
<dbReference type="Proteomes" id="UP001329825">
    <property type="component" value="Chromosome 3"/>
</dbReference>
<reference evidence="3 4" key="1">
    <citation type="submission" date="2024-01" db="EMBL/GenBank/DDBJ databases">
        <title>Comparative genomics of Cryptococcus and Kwoniella reveals pathogenesis evolution and contrasting modes of karyotype evolution via chromosome fusion or intercentromeric recombination.</title>
        <authorList>
            <person name="Coelho M.A."/>
            <person name="David-Palma M."/>
            <person name="Shea T."/>
            <person name="Bowers K."/>
            <person name="McGinley-Smith S."/>
            <person name="Mohammad A.W."/>
            <person name="Gnirke A."/>
            <person name="Yurkov A.M."/>
            <person name="Nowrousian M."/>
            <person name="Sun S."/>
            <person name="Cuomo C.A."/>
            <person name="Heitman J."/>
        </authorList>
    </citation>
    <scope>NUCLEOTIDE SEQUENCE [LARGE SCALE GENOMIC DNA]</scope>
    <source>
        <strain evidence="3">CBS 11374</strain>
    </source>
</reference>
<feature type="compositionally biased region" description="Basic and acidic residues" evidence="2">
    <location>
        <begin position="240"/>
        <end position="249"/>
    </location>
</feature>
<accession>A0ABZ1CXE4</accession>